<dbReference type="PANTHER" id="PTHR46558:SF11">
    <property type="entry name" value="HTH-TYPE TRANSCRIPTIONAL REGULATOR XRE"/>
    <property type="match status" value="1"/>
</dbReference>
<sequence>MTKGQRIAELRKRKKLSQNELSKILHVSPSTVGMWETDQRAIKDADLVQIADFFGVTTDYLLGRRTDLGDLPVAAHIADGMDGLSNEERKEIEDYIEFKKAQFKKRSEKKD</sequence>
<dbReference type="RefSeq" id="WP_125647853.1">
    <property type="nucleotide sequence ID" value="NZ_JBHTOH010000025.1"/>
</dbReference>
<dbReference type="EMBL" id="JBHTOH010000025">
    <property type="protein sequence ID" value="MFD1410775.1"/>
    <property type="molecule type" value="Genomic_DNA"/>
</dbReference>
<keyword evidence="1" id="KW-0238">DNA-binding</keyword>
<protein>
    <submittedName>
        <fullName evidence="3">Helix-turn-helix domain-containing protein</fullName>
    </submittedName>
</protein>
<reference evidence="4" key="1">
    <citation type="journal article" date="2019" name="Int. J. Syst. Evol. Microbiol.">
        <title>The Global Catalogue of Microorganisms (GCM) 10K type strain sequencing project: providing services to taxonomists for standard genome sequencing and annotation.</title>
        <authorList>
            <consortium name="The Broad Institute Genomics Platform"/>
            <consortium name="The Broad Institute Genome Sequencing Center for Infectious Disease"/>
            <person name="Wu L."/>
            <person name="Ma J."/>
        </authorList>
    </citation>
    <scope>NUCLEOTIDE SEQUENCE [LARGE SCALE GENOMIC DNA]</scope>
    <source>
        <strain evidence="4">CCM 8937</strain>
    </source>
</reference>
<dbReference type="SUPFAM" id="SSF47413">
    <property type="entry name" value="lambda repressor-like DNA-binding domains"/>
    <property type="match status" value="1"/>
</dbReference>
<keyword evidence="4" id="KW-1185">Reference proteome</keyword>
<evidence type="ECO:0000313" key="4">
    <source>
        <dbReference type="Proteomes" id="UP001597191"/>
    </source>
</evidence>
<dbReference type="CDD" id="cd00093">
    <property type="entry name" value="HTH_XRE"/>
    <property type="match status" value="1"/>
</dbReference>
<feature type="domain" description="HTH cro/C1-type" evidence="2">
    <location>
        <begin position="7"/>
        <end position="61"/>
    </location>
</feature>
<gene>
    <name evidence="3" type="ORF">ACFQ4R_03990</name>
</gene>
<organism evidence="3 4">
    <name type="scientific">Lapidilactobacillus gannanensis</name>
    <dbReference type="NCBI Taxonomy" id="2486002"/>
    <lineage>
        <taxon>Bacteria</taxon>
        <taxon>Bacillati</taxon>
        <taxon>Bacillota</taxon>
        <taxon>Bacilli</taxon>
        <taxon>Lactobacillales</taxon>
        <taxon>Lactobacillaceae</taxon>
        <taxon>Lapidilactobacillus</taxon>
    </lineage>
</organism>
<dbReference type="Gene3D" id="1.10.260.40">
    <property type="entry name" value="lambda repressor-like DNA-binding domains"/>
    <property type="match status" value="1"/>
</dbReference>
<dbReference type="Pfam" id="PF01381">
    <property type="entry name" value="HTH_3"/>
    <property type="match status" value="1"/>
</dbReference>
<evidence type="ECO:0000259" key="2">
    <source>
        <dbReference type="PROSITE" id="PS50943"/>
    </source>
</evidence>
<accession>A0ABW4BKN8</accession>
<dbReference type="Proteomes" id="UP001597191">
    <property type="component" value="Unassembled WGS sequence"/>
</dbReference>
<name>A0ABW4BKN8_9LACO</name>
<dbReference type="PROSITE" id="PS50943">
    <property type="entry name" value="HTH_CROC1"/>
    <property type="match status" value="1"/>
</dbReference>
<proteinExistence type="predicted"/>
<dbReference type="InterPro" id="IPR001387">
    <property type="entry name" value="Cro/C1-type_HTH"/>
</dbReference>
<evidence type="ECO:0000313" key="3">
    <source>
        <dbReference type="EMBL" id="MFD1410775.1"/>
    </source>
</evidence>
<comment type="caution">
    <text evidence="3">The sequence shown here is derived from an EMBL/GenBank/DDBJ whole genome shotgun (WGS) entry which is preliminary data.</text>
</comment>
<dbReference type="InterPro" id="IPR010982">
    <property type="entry name" value="Lambda_DNA-bd_dom_sf"/>
</dbReference>
<evidence type="ECO:0000256" key="1">
    <source>
        <dbReference type="ARBA" id="ARBA00023125"/>
    </source>
</evidence>
<dbReference type="PANTHER" id="PTHR46558">
    <property type="entry name" value="TRACRIPTIONAL REGULATORY PROTEIN-RELATED-RELATED"/>
    <property type="match status" value="1"/>
</dbReference>
<dbReference type="SMART" id="SM00530">
    <property type="entry name" value="HTH_XRE"/>
    <property type="match status" value="1"/>
</dbReference>